<dbReference type="InterPro" id="IPR036305">
    <property type="entry name" value="RGS_sf"/>
</dbReference>
<dbReference type="Pfam" id="PF00615">
    <property type="entry name" value="RGS"/>
    <property type="match status" value="1"/>
</dbReference>
<keyword evidence="1" id="KW-0285">Flavoprotein</keyword>
<dbReference type="SMART" id="SM00315">
    <property type="entry name" value="RGS"/>
    <property type="match status" value="1"/>
</dbReference>
<feature type="compositionally biased region" description="Basic and acidic residues" evidence="4">
    <location>
        <begin position="113"/>
        <end position="123"/>
    </location>
</feature>
<dbReference type="Pfam" id="PF13426">
    <property type="entry name" value="PAS_9"/>
    <property type="match status" value="1"/>
</dbReference>
<feature type="domain" description="RGS" evidence="5">
    <location>
        <begin position="538"/>
        <end position="652"/>
    </location>
</feature>
<dbReference type="InterPro" id="IPR035965">
    <property type="entry name" value="PAS-like_dom_sf"/>
</dbReference>
<evidence type="ECO:0000313" key="7">
    <source>
        <dbReference type="Proteomes" id="UP000310108"/>
    </source>
</evidence>
<dbReference type="STRING" id="1306861.A0A4U6X2V9"/>
<dbReference type="Proteomes" id="UP000310108">
    <property type="component" value="Unassembled WGS sequence"/>
</dbReference>
<name>A0A4U6X2V9_9PEZI</name>
<organism evidence="6 7">
    <name type="scientific">Colletotrichum tanaceti</name>
    <dbReference type="NCBI Taxonomy" id="1306861"/>
    <lineage>
        <taxon>Eukaryota</taxon>
        <taxon>Fungi</taxon>
        <taxon>Dikarya</taxon>
        <taxon>Ascomycota</taxon>
        <taxon>Pezizomycotina</taxon>
        <taxon>Sordariomycetes</taxon>
        <taxon>Hypocreomycetidae</taxon>
        <taxon>Glomerellales</taxon>
        <taxon>Glomerellaceae</taxon>
        <taxon>Colletotrichum</taxon>
        <taxon>Colletotrichum destructivum species complex</taxon>
    </lineage>
</organism>
<dbReference type="PANTHER" id="PTHR47429">
    <property type="entry name" value="PROTEIN TWIN LOV 1"/>
    <property type="match status" value="1"/>
</dbReference>
<feature type="compositionally biased region" description="Basic and acidic residues" evidence="4">
    <location>
        <begin position="493"/>
        <end position="504"/>
    </location>
</feature>
<feature type="region of interest" description="Disordered" evidence="4">
    <location>
        <begin position="471"/>
        <end position="527"/>
    </location>
</feature>
<dbReference type="EMBL" id="PJEX01000616">
    <property type="protein sequence ID" value="TKW49109.1"/>
    <property type="molecule type" value="Genomic_DNA"/>
</dbReference>
<comment type="caution">
    <text evidence="6">The sequence shown here is derived from an EMBL/GenBank/DDBJ whole genome shotgun (WGS) entry which is preliminary data.</text>
</comment>
<evidence type="ECO:0000256" key="2">
    <source>
        <dbReference type="ARBA" id="ARBA00022643"/>
    </source>
</evidence>
<feature type="compositionally biased region" description="Low complexity" evidence="4">
    <location>
        <begin position="511"/>
        <end position="526"/>
    </location>
</feature>
<dbReference type="SUPFAM" id="SSF48097">
    <property type="entry name" value="Regulator of G-protein signaling, RGS"/>
    <property type="match status" value="1"/>
</dbReference>
<evidence type="ECO:0000313" key="6">
    <source>
        <dbReference type="EMBL" id="TKW49109.1"/>
    </source>
</evidence>
<protein>
    <submittedName>
        <fullName evidence="6">Phototropin-1A</fullName>
    </submittedName>
</protein>
<evidence type="ECO:0000256" key="4">
    <source>
        <dbReference type="SAM" id="MobiDB-lite"/>
    </source>
</evidence>
<feature type="region of interest" description="Disordered" evidence="4">
    <location>
        <begin position="113"/>
        <end position="429"/>
    </location>
</feature>
<dbReference type="PANTHER" id="PTHR47429:SF2">
    <property type="entry name" value="PROTEIN TWIN LOV 1"/>
    <property type="match status" value="1"/>
</dbReference>
<feature type="compositionally biased region" description="Low complexity" evidence="4">
    <location>
        <begin position="126"/>
        <end position="142"/>
    </location>
</feature>
<dbReference type="InterPro" id="IPR000014">
    <property type="entry name" value="PAS"/>
</dbReference>
<feature type="compositionally biased region" description="Polar residues" evidence="4">
    <location>
        <begin position="76"/>
        <end position="85"/>
    </location>
</feature>
<feature type="region of interest" description="Disordered" evidence="4">
    <location>
        <begin position="1"/>
        <end position="35"/>
    </location>
</feature>
<feature type="compositionally biased region" description="Low complexity" evidence="4">
    <location>
        <begin position="158"/>
        <end position="171"/>
    </location>
</feature>
<keyword evidence="3" id="KW-0157">Chromophore</keyword>
<dbReference type="Gene3D" id="1.10.167.10">
    <property type="entry name" value="Regulator of G-protein Signalling 4, domain 2"/>
    <property type="match status" value="1"/>
</dbReference>
<dbReference type="Gene3D" id="3.30.450.20">
    <property type="entry name" value="PAS domain"/>
    <property type="match status" value="1"/>
</dbReference>
<accession>A0A4U6X2V9</accession>
<dbReference type="GO" id="GO:0005634">
    <property type="term" value="C:nucleus"/>
    <property type="evidence" value="ECO:0007669"/>
    <property type="project" value="TreeGrafter"/>
</dbReference>
<sequence>MAAVHDADDDAAAFTSSGNGDASKAILPPGSMDDDELLSKVLPRVDTAAIQAARTAIAQESASETDNSDLEYARPHTQQSLSESSLLMDQAGAAVACAADRFDSFPDAALERHERRERHERAAPHSGLESAELSRSSRSLSRVDMVPQDYPRSPRPYTTTSNTTTTTTTTTKSDDREGLTVPARRSSRPDRTIDSPDRPAARRGSSSRRDYNTPQRPPRADEIEAARRLLAQVSEEAEEDSYRDENRAGDHHPPRSFRSATPPPIRGPRRRLILVDSEEEEEKDEADDRDAHNDDDDDSDDDDQEYQGYRDSRRRRRDNRDTTATPVTVIHNPVQDDASEPPRHRHTRERPFTPGTTSRQPSRPPTARSRAADALAWHKRGLRTPVLDHSRLYHDAEPPPISQRRPRNGSNGSASNNRNPRARRTTTAAATTTTITRTAAAAAAAPATIATTAYHRERLGMEEEVVHDFSVKNGLSGNGGGPPPAMLTPDYRPATDGDGRRTAMSDDSFPVSRQSTSKQSVTSSGSSGRGVDFFGQGIFQVVLHNPTTVHQLLKFAEARFCSESVEFLKKVEQYQTVLNDLAGIMTSIHKDFLAEDSTKQINVNGELRKSVHAEMKSLVTRTLPSMETLFSELQQSVEQDVFLDIYPRFVRSQMALSAARALSSDRHAYQGLGDCFCLTNPGLADNPIVFASDGFVKVTGYTRSEIIPRNCRFLQGQHTDRAPVRRLKTAINERKESVELILNYKKNGDPFWNLLYVAPLYNEAGKLAFFIGGQVNCSTTIHSNADVMRVLSVSHNDDVPDKDKDRVKDGKVKGPPLALHRASSAPSARKAFLKALGVKVDGDDAARGLTTSTVIDPGMESKLLHQLEGRDLNTQMKEFYTAYSKYLVVSYDAFVIRFYSEGVLDMLHPANNTVGLVAGQDVFRFLKQNMVNHQSDYKTRVRNALRAGGPVSVDVRLQTRRSALFRGDERFVTHWTPLKDEKSAVRWVVVTLSSAIS</sequence>
<keyword evidence="7" id="KW-1185">Reference proteome</keyword>
<feature type="compositionally biased region" description="Basic and acidic residues" evidence="4">
    <location>
        <begin position="187"/>
        <end position="200"/>
    </location>
</feature>
<dbReference type="AlphaFoldDB" id="A0A4U6X2V9"/>
<feature type="compositionally biased region" description="Basic and acidic residues" evidence="4">
    <location>
        <begin position="218"/>
        <end position="227"/>
    </location>
</feature>
<dbReference type="InterPro" id="IPR044926">
    <property type="entry name" value="RGS_subdomain_2"/>
</dbReference>
<proteinExistence type="predicted"/>
<dbReference type="SUPFAM" id="SSF55785">
    <property type="entry name" value="PYP-like sensor domain (PAS domain)"/>
    <property type="match status" value="1"/>
</dbReference>
<dbReference type="CDD" id="cd00130">
    <property type="entry name" value="PAS"/>
    <property type="match status" value="1"/>
</dbReference>
<feature type="region of interest" description="Disordered" evidence="4">
    <location>
        <begin position="55"/>
        <end position="85"/>
    </location>
</feature>
<feature type="compositionally biased region" description="Acidic residues" evidence="4">
    <location>
        <begin position="276"/>
        <end position="305"/>
    </location>
</feature>
<dbReference type="InterPro" id="IPR016137">
    <property type="entry name" value="RGS"/>
</dbReference>
<feature type="compositionally biased region" description="Basic and acidic residues" evidence="4">
    <location>
        <begin position="243"/>
        <end position="253"/>
    </location>
</feature>
<evidence type="ECO:0000256" key="1">
    <source>
        <dbReference type="ARBA" id="ARBA00022630"/>
    </source>
</evidence>
<feature type="compositionally biased region" description="Basic and acidic residues" evidence="4">
    <location>
        <begin position="386"/>
        <end position="397"/>
    </location>
</feature>
<dbReference type="PROSITE" id="PS50132">
    <property type="entry name" value="RGS"/>
    <property type="match status" value="1"/>
</dbReference>
<reference evidence="6 7" key="1">
    <citation type="journal article" date="2019" name="PLoS ONE">
        <title>Comparative genome analysis indicates high evolutionary potential of pathogenicity genes in Colletotrichum tanaceti.</title>
        <authorList>
            <person name="Lelwala R.V."/>
            <person name="Korhonen P.K."/>
            <person name="Young N.D."/>
            <person name="Scott J.B."/>
            <person name="Ades P.A."/>
            <person name="Gasser R.B."/>
            <person name="Taylor P.W.J."/>
        </authorList>
    </citation>
    <scope>NUCLEOTIDE SEQUENCE [LARGE SCALE GENOMIC DNA]</scope>
    <source>
        <strain evidence="6">BRIP57314</strain>
    </source>
</reference>
<gene>
    <name evidence="6" type="primary">PHOT1A</name>
    <name evidence="6" type="ORF">CTA1_4673</name>
</gene>
<evidence type="ECO:0000259" key="5">
    <source>
        <dbReference type="PROSITE" id="PS50132"/>
    </source>
</evidence>
<evidence type="ECO:0000256" key="3">
    <source>
        <dbReference type="ARBA" id="ARBA00022991"/>
    </source>
</evidence>
<feature type="compositionally biased region" description="Low complexity" evidence="4">
    <location>
        <begin position="408"/>
        <end position="429"/>
    </location>
</feature>
<keyword evidence="2" id="KW-0288">FMN</keyword>